<keyword evidence="1" id="KW-1133">Transmembrane helix</keyword>
<comment type="caution">
    <text evidence="2">The sequence shown here is derived from an EMBL/GenBank/DDBJ whole genome shotgun (WGS) entry which is preliminary data.</text>
</comment>
<gene>
    <name evidence="2" type="ORF">MHBO_002918</name>
</gene>
<evidence type="ECO:0000256" key="1">
    <source>
        <dbReference type="SAM" id="Phobius"/>
    </source>
</evidence>
<evidence type="ECO:0000313" key="3">
    <source>
        <dbReference type="Proteomes" id="UP001439008"/>
    </source>
</evidence>
<accession>A0ABV2ANY6</accession>
<name>A0ABV2ANY6_9EUKA</name>
<evidence type="ECO:0000313" key="2">
    <source>
        <dbReference type="EMBL" id="MES1921387.1"/>
    </source>
</evidence>
<dbReference type="Proteomes" id="UP001439008">
    <property type="component" value="Unassembled WGS sequence"/>
</dbReference>
<organism evidence="2 3">
    <name type="scientific">Bonamia ostreae</name>
    <dbReference type="NCBI Taxonomy" id="126728"/>
    <lineage>
        <taxon>Eukaryota</taxon>
        <taxon>Sar</taxon>
        <taxon>Rhizaria</taxon>
        <taxon>Endomyxa</taxon>
        <taxon>Ascetosporea</taxon>
        <taxon>Haplosporida</taxon>
        <taxon>Bonamia</taxon>
    </lineage>
</organism>
<keyword evidence="3" id="KW-1185">Reference proteome</keyword>
<keyword evidence="1" id="KW-0812">Transmembrane</keyword>
<proteinExistence type="predicted"/>
<keyword evidence="1" id="KW-0472">Membrane</keyword>
<reference evidence="2 3" key="1">
    <citation type="journal article" date="2024" name="BMC Biol.">
        <title>Comparative genomics of Ascetosporea gives new insight into the evolutionary basis for animal parasitism in Rhizaria.</title>
        <authorList>
            <person name="Hiltunen Thoren M."/>
            <person name="Onut-Brannstrom I."/>
            <person name="Alfjorden A."/>
            <person name="Peckova H."/>
            <person name="Swords F."/>
            <person name="Hooper C."/>
            <person name="Holzer A.S."/>
            <person name="Bass D."/>
            <person name="Burki F."/>
        </authorList>
    </citation>
    <scope>NUCLEOTIDE SEQUENCE [LARGE SCALE GENOMIC DNA]</scope>
    <source>
        <strain evidence="2">20-A016</strain>
    </source>
</reference>
<sequence length="95" mass="10736">MFKMSKGRIMACVVVVATTVSTIGYFFVANSKSNKNNKKAKIDLFLLLEKAKAELNDPGNFESSKKIIYVLSNISKFHFYSIEDKCVFVQNCIKV</sequence>
<dbReference type="EMBL" id="JBDODL010001298">
    <property type="protein sequence ID" value="MES1921387.1"/>
    <property type="molecule type" value="Genomic_DNA"/>
</dbReference>
<feature type="transmembrane region" description="Helical" evidence="1">
    <location>
        <begin position="9"/>
        <end position="28"/>
    </location>
</feature>
<protein>
    <submittedName>
        <fullName evidence="2">Uncharacterized protein</fullName>
    </submittedName>
</protein>